<dbReference type="OrthoDB" id="9930073at2"/>
<proteinExistence type="predicted"/>
<protein>
    <submittedName>
        <fullName evidence="1">Uncharacterized protein</fullName>
    </submittedName>
</protein>
<dbReference type="Proteomes" id="UP000439550">
    <property type="component" value="Unassembled WGS sequence"/>
</dbReference>
<name>A0A7X2D1H5_9LACT</name>
<dbReference type="EMBL" id="WITJ01000025">
    <property type="protein sequence ID" value="MQW40627.1"/>
    <property type="molecule type" value="Genomic_DNA"/>
</dbReference>
<accession>A0A7X2D1H5</accession>
<dbReference type="RefSeq" id="WP_153497207.1">
    <property type="nucleotide sequence ID" value="NZ_CBCRWP010000025.1"/>
</dbReference>
<evidence type="ECO:0000313" key="3">
    <source>
        <dbReference type="Proteomes" id="UP000439550"/>
    </source>
</evidence>
<reference evidence="1 3" key="1">
    <citation type="submission" date="2019-10" db="EMBL/GenBank/DDBJ databases">
        <authorList>
            <person name="Dong K."/>
        </authorList>
    </citation>
    <scope>NUCLEOTIDE SEQUENCE [LARGE SCALE GENOMIC DNA]</scope>
    <source>
        <strain evidence="1 3">DSM 28960</strain>
    </source>
</reference>
<keyword evidence="3" id="KW-1185">Reference proteome</keyword>
<evidence type="ECO:0000313" key="2">
    <source>
        <dbReference type="EMBL" id="MQW40627.1"/>
    </source>
</evidence>
<organism evidence="1 3">
    <name type="scientific">Lactococcus hircilactis</name>
    <dbReference type="NCBI Taxonomy" id="1494462"/>
    <lineage>
        <taxon>Bacteria</taxon>
        <taxon>Bacillati</taxon>
        <taxon>Bacillota</taxon>
        <taxon>Bacilli</taxon>
        <taxon>Lactobacillales</taxon>
        <taxon>Streptococcaceae</taxon>
        <taxon>Lactococcus</taxon>
    </lineage>
</organism>
<dbReference type="EMBL" id="WITJ01000023">
    <property type="protein sequence ID" value="MQW40583.1"/>
    <property type="molecule type" value="Genomic_DNA"/>
</dbReference>
<dbReference type="AlphaFoldDB" id="A0A7X2D1H5"/>
<evidence type="ECO:0000313" key="1">
    <source>
        <dbReference type="EMBL" id="MQW40583.1"/>
    </source>
</evidence>
<comment type="caution">
    <text evidence="1">The sequence shown here is derived from an EMBL/GenBank/DDBJ whole genome shotgun (WGS) entry which is preliminary data.</text>
</comment>
<sequence>MKFRFYSAEYIGLDGKRRCNTLECEFKDLDEATEFMRRGSITQDDLGMAFIPLVCEAIEEEDK</sequence>
<gene>
    <name evidence="1" type="ORF">GHI93_11695</name>
    <name evidence="2" type="ORF">GHI93_11950</name>
</gene>